<dbReference type="InterPro" id="IPR002048">
    <property type="entry name" value="EF_hand_dom"/>
</dbReference>
<dbReference type="InterPro" id="IPR011992">
    <property type="entry name" value="EF-hand-dom_pair"/>
</dbReference>
<dbReference type="Proteomes" id="UP000054558">
    <property type="component" value="Unassembled WGS sequence"/>
</dbReference>
<evidence type="ECO:0000256" key="3">
    <source>
        <dbReference type="ARBA" id="ARBA00022837"/>
    </source>
</evidence>
<feature type="region of interest" description="Disordered" evidence="4">
    <location>
        <begin position="127"/>
        <end position="163"/>
    </location>
</feature>
<proteinExistence type="predicted"/>
<protein>
    <submittedName>
        <fullName evidence="6">Protein with EF-hand domain</fullName>
    </submittedName>
</protein>
<dbReference type="OMA" id="QHEDNAS"/>
<dbReference type="STRING" id="105231.A0A0U9HKP7"/>
<evidence type="ECO:0000313" key="7">
    <source>
        <dbReference type="Proteomes" id="UP000054558"/>
    </source>
</evidence>
<reference evidence="6 7" key="1">
    <citation type="journal article" date="2014" name="Nat. Commun.">
        <title>Klebsormidium flaccidum genome reveals primary factors for plant terrestrial adaptation.</title>
        <authorList>
            <person name="Hori K."/>
            <person name="Maruyama F."/>
            <person name="Fujisawa T."/>
            <person name="Togashi T."/>
            <person name="Yamamoto N."/>
            <person name="Seo M."/>
            <person name="Sato S."/>
            <person name="Yamada T."/>
            <person name="Mori H."/>
            <person name="Tajima N."/>
            <person name="Moriyama T."/>
            <person name="Ikeuchi M."/>
            <person name="Watanabe M."/>
            <person name="Wada H."/>
            <person name="Kobayashi K."/>
            <person name="Saito M."/>
            <person name="Masuda T."/>
            <person name="Sasaki-Sekimoto Y."/>
            <person name="Mashiguchi K."/>
            <person name="Awai K."/>
            <person name="Shimojima M."/>
            <person name="Masuda S."/>
            <person name="Iwai M."/>
            <person name="Nobusawa T."/>
            <person name="Narise T."/>
            <person name="Kondo S."/>
            <person name="Saito H."/>
            <person name="Sato R."/>
            <person name="Murakawa M."/>
            <person name="Ihara Y."/>
            <person name="Oshima-Yamada Y."/>
            <person name="Ohtaka K."/>
            <person name="Satoh M."/>
            <person name="Sonobe K."/>
            <person name="Ishii M."/>
            <person name="Ohtani R."/>
            <person name="Kanamori-Sato M."/>
            <person name="Honoki R."/>
            <person name="Miyazaki D."/>
            <person name="Mochizuki H."/>
            <person name="Umetsu J."/>
            <person name="Higashi K."/>
            <person name="Shibata D."/>
            <person name="Kamiya Y."/>
            <person name="Sato N."/>
            <person name="Nakamura Y."/>
            <person name="Tabata S."/>
            <person name="Ida S."/>
            <person name="Kurokawa K."/>
            <person name="Ohta H."/>
        </authorList>
    </citation>
    <scope>NUCLEOTIDE SEQUENCE [LARGE SCALE GENOMIC DNA]</scope>
    <source>
        <strain evidence="6 7">NIES-2285</strain>
    </source>
</reference>
<dbReference type="Pfam" id="PF13499">
    <property type="entry name" value="EF-hand_7"/>
    <property type="match status" value="2"/>
</dbReference>
<dbReference type="GO" id="GO:0005509">
    <property type="term" value="F:calcium ion binding"/>
    <property type="evidence" value="ECO:0007669"/>
    <property type="project" value="InterPro"/>
</dbReference>
<evidence type="ECO:0000256" key="4">
    <source>
        <dbReference type="SAM" id="MobiDB-lite"/>
    </source>
</evidence>
<keyword evidence="7" id="KW-1185">Reference proteome</keyword>
<feature type="domain" description="EF-hand" evidence="5">
    <location>
        <begin position="25"/>
        <end position="60"/>
    </location>
</feature>
<dbReference type="PANTHER" id="PTHR45942">
    <property type="entry name" value="PROTEIN PHOSPATASE 3 REGULATORY SUBUNIT B ALPHA ISOFORM TYPE 1"/>
    <property type="match status" value="1"/>
</dbReference>
<dbReference type="SUPFAM" id="SSF47473">
    <property type="entry name" value="EF-hand"/>
    <property type="match status" value="1"/>
</dbReference>
<feature type="domain" description="EF-hand" evidence="5">
    <location>
        <begin position="1"/>
        <end position="24"/>
    </location>
</feature>
<dbReference type="InterPro" id="IPR018247">
    <property type="entry name" value="EF_Hand_1_Ca_BS"/>
</dbReference>
<keyword evidence="2" id="KW-0677">Repeat</keyword>
<feature type="compositionally biased region" description="Polar residues" evidence="4">
    <location>
        <begin position="127"/>
        <end position="137"/>
    </location>
</feature>
<gene>
    <name evidence="6" type="ORF">KFL_005730070</name>
</gene>
<dbReference type="Gene3D" id="1.10.238.10">
    <property type="entry name" value="EF-hand"/>
    <property type="match status" value="2"/>
</dbReference>
<feature type="domain" description="EF-hand" evidence="5">
    <location>
        <begin position="98"/>
        <end position="133"/>
    </location>
</feature>
<dbReference type="PROSITE" id="PS00018">
    <property type="entry name" value="EF_HAND_1"/>
    <property type="match status" value="4"/>
</dbReference>
<evidence type="ECO:0000256" key="2">
    <source>
        <dbReference type="ARBA" id="ARBA00022737"/>
    </source>
</evidence>
<evidence type="ECO:0000313" key="6">
    <source>
        <dbReference type="EMBL" id="GAQ89886.1"/>
    </source>
</evidence>
<keyword evidence="3" id="KW-0106">Calcium</keyword>
<evidence type="ECO:0000259" key="5">
    <source>
        <dbReference type="PROSITE" id="PS50222"/>
    </source>
</evidence>
<dbReference type="AlphaFoldDB" id="A0A0U9HKP7"/>
<name>A0A0U9HKP7_KLENI</name>
<feature type="domain" description="EF-hand" evidence="5">
    <location>
        <begin position="61"/>
        <end position="96"/>
    </location>
</feature>
<evidence type="ECO:0000256" key="1">
    <source>
        <dbReference type="ARBA" id="ARBA00022723"/>
    </source>
</evidence>
<dbReference type="FunFam" id="1.10.238.10:FF:000001">
    <property type="entry name" value="Calmodulin 1"/>
    <property type="match status" value="1"/>
</dbReference>
<keyword evidence="1" id="KW-0479">Metal-binding</keyword>
<dbReference type="OrthoDB" id="40902at2759"/>
<sequence>MDFDHSGTITLDELQYALKQQGSWLVESEVQALLDAADIDHDGTIDYDEFIAATMHFCQLEKEEHLLKAFHSFDHDNNGYITKEELEKAIQVIGLDTTEDGSAEDIIKVADEDNDGVIDYKEFQTMMRRTSSQASRASKSEGVPSPLPSPSRTEQNGTGFGKR</sequence>
<dbReference type="SMART" id="SM00054">
    <property type="entry name" value="EFh"/>
    <property type="match status" value="4"/>
</dbReference>
<accession>A0A0U9HKP7</accession>
<organism evidence="6 7">
    <name type="scientific">Klebsormidium nitens</name>
    <name type="common">Green alga</name>
    <name type="synonym">Ulothrix nitens</name>
    <dbReference type="NCBI Taxonomy" id="105231"/>
    <lineage>
        <taxon>Eukaryota</taxon>
        <taxon>Viridiplantae</taxon>
        <taxon>Streptophyta</taxon>
        <taxon>Klebsormidiophyceae</taxon>
        <taxon>Klebsormidiales</taxon>
        <taxon>Klebsormidiaceae</taxon>
        <taxon>Klebsormidium</taxon>
    </lineage>
</organism>
<dbReference type="PROSITE" id="PS50222">
    <property type="entry name" value="EF_HAND_2"/>
    <property type="match status" value="4"/>
</dbReference>
<dbReference type="CDD" id="cd00051">
    <property type="entry name" value="EFh"/>
    <property type="match status" value="2"/>
</dbReference>
<dbReference type="EMBL" id="DF237522">
    <property type="protein sequence ID" value="GAQ89886.1"/>
    <property type="molecule type" value="Genomic_DNA"/>
</dbReference>